<proteinExistence type="predicted"/>
<evidence type="ECO:0000313" key="1">
    <source>
        <dbReference type="EMBL" id="JAP93192.1"/>
    </source>
</evidence>
<dbReference type="AlphaFoldDB" id="A0A146K8K4"/>
<dbReference type="InterPro" id="IPR023231">
    <property type="entry name" value="GSKIP_dom_sf"/>
</dbReference>
<accession>A0A146K8K4</accession>
<name>A0A146K8K4_9EUKA</name>
<sequence>MTLNIKEEIEYIRTVQQQLHFELEAVDKNVVTIKYDGDVVQIEISEAGFKINDSTYDTFEQLMMNHFKSFQDVFMSEVMKKLGQ</sequence>
<reference evidence="1" key="1">
    <citation type="submission" date="2015-07" db="EMBL/GenBank/DDBJ databases">
        <title>Adaptation to a free-living lifestyle via gene acquisitions in the diplomonad Trepomonas sp. PC1.</title>
        <authorList>
            <person name="Xu F."/>
            <person name="Jerlstrom-Hultqvist J."/>
            <person name="Kolisko M."/>
            <person name="Simpson A.G.B."/>
            <person name="Roger A.J."/>
            <person name="Svard S.G."/>
            <person name="Andersson J.O."/>
        </authorList>
    </citation>
    <scope>NUCLEOTIDE SEQUENCE</scope>
    <source>
        <strain evidence="1">PC1</strain>
    </source>
</reference>
<dbReference type="SUPFAM" id="SSF103107">
    <property type="entry name" value="Hypothetical protein c14orf129, hspc210"/>
    <property type="match status" value="1"/>
</dbReference>
<gene>
    <name evidence="1" type="ORF">TPC1_14619</name>
</gene>
<dbReference type="EMBL" id="GDID01003414">
    <property type="protein sequence ID" value="JAP93192.1"/>
    <property type="molecule type" value="Transcribed_RNA"/>
</dbReference>
<organism evidence="1">
    <name type="scientific">Trepomonas sp. PC1</name>
    <dbReference type="NCBI Taxonomy" id="1076344"/>
    <lineage>
        <taxon>Eukaryota</taxon>
        <taxon>Metamonada</taxon>
        <taxon>Diplomonadida</taxon>
        <taxon>Hexamitidae</taxon>
        <taxon>Hexamitinae</taxon>
        <taxon>Trepomonas</taxon>
    </lineage>
</organism>
<evidence type="ECO:0008006" key="2">
    <source>
        <dbReference type="Google" id="ProtNLM"/>
    </source>
</evidence>
<protein>
    <recommendedName>
        <fullName evidence="2">GSKIP domain-containing protein</fullName>
    </recommendedName>
</protein>